<dbReference type="PROSITE" id="PS51671">
    <property type="entry name" value="ACT"/>
    <property type="match status" value="1"/>
</dbReference>
<dbReference type="SUPFAM" id="SSF55021">
    <property type="entry name" value="ACT-like"/>
    <property type="match status" value="1"/>
</dbReference>
<dbReference type="Gene3D" id="3.30.70.260">
    <property type="match status" value="1"/>
</dbReference>
<evidence type="ECO:0000313" key="2">
    <source>
        <dbReference type="EMBL" id="KDN82561.1"/>
    </source>
</evidence>
<reference evidence="2 3" key="1">
    <citation type="submission" date="2014-05" db="EMBL/GenBank/DDBJ databases">
        <title>Draft Genome Sequence of Kitasatospora cheerisanensis KCTC 2395.</title>
        <authorList>
            <person name="Nam D.H."/>
        </authorList>
    </citation>
    <scope>NUCLEOTIDE SEQUENCE [LARGE SCALE GENOMIC DNA]</scope>
    <source>
        <strain evidence="2 3">KCTC 2395</strain>
    </source>
</reference>
<dbReference type="InterPro" id="IPR045865">
    <property type="entry name" value="ACT-like_dom_sf"/>
</dbReference>
<comment type="caution">
    <text evidence="2">The sequence shown here is derived from an EMBL/GenBank/DDBJ whole genome shotgun (WGS) entry which is preliminary data.</text>
</comment>
<dbReference type="AlphaFoldDB" id="A0A066YWU0"/>
<dbReference type="HOGENOM" id="CLU_2806754_0_0_11"/>
<gene>
    <name evidence="2" type="ORF">KCH_57390</name>
</gene>
<evidence type="ECO:0000313" key="3">
    <source>
        <dbReference type="Proteomes" id="UP000027178"/>
    </source>
</evidence>
<sequence>MSTETDRTLLVKVFGKDRPGITAGLFAELAGFGVEVIDIEQVVTRGRITLCALVTPRPRRAPRAPCG</sequence>
<dbReference type="EMBL" id="JNBY01000107">
    <property type="protein sequence ID" value="KDN82561.1"/>
    <property type="molecule type" value="Genomic_DNA"/>
</dbReference>
<dbReference type="PATRIC" id="fig|1348663.4.peg.5556"/>
<protein>
    <submittedName>
        <fullName evidence="2">Phosphoserine phosphatase</fullName>
    </submittedName>
</protein>
<dbReference type="InterPro" id="IPR002912">
    <property type="entry name" value="ACT_dom"/>
</dbReference>
<dbReference type="Pfam" id="PF13740">
    <property type="entry name" value="ACT_6"/>
    <property type="match status" value="1"/>
</dbReference>
<organism evidence="2 3">
    <name type="scientific">Kitasatospora cheerisanensis KCTC 2395</name>
    <dbReference type="NCBI Taxonomy" id="1348663"/>
    <lineage>
        <taxon>Bacteria</taxon>
        <taxon>Bacillati</taxon>
        <taxon>Actinomycetota</taxon>
        <taxon>Actinomycetes</taxon>
        <taxon>Kitasatosporales</taxon>
        <taxon>Streptomycetaceae</taxon>
        <taxon>Kitasatospora</taxon>
    </lineage>
</organism>
<proteinExistence type="predicted"/>
<accession>A0A066YWU0</accession>
<dbReference type="Proteomes" id="UP000027178">
    <property type="component" value="Unassembled WGS sequence"/>
</dbReference>
<name>A0A066YWU0_9ACTN</name>
<evidence type="ECO:0000259" key="1">
    <source>
        <dbReference type="PROSITE" id="PS51671"/>
    </source>
</evidence>
<feature type="domain" description="ACT" evidence="1">
    <location>
        <begin position="10"/>
        <end position="67"/>
    </location>
</feature>
<keyword evidence="3" id="KW-1185">Reference proteome</keyword>
<dbReference type="eggNOG" id="COG3830">
    <property type="taxonomic scope" value="Bacteria"/>
</dbReference>